<evidence type="ECO:0000259" key="2">
    <source>
        <dbReference type="Pfam" id="PF07859"/>
    </source>
</evidence>
<dbReference type="PANTHER" id="PTHR48081:SF33">
    <property type="entry name" value="KYNURENINE FORMAMIDASE"/>
    <property type="match status" value="1"/>
</dbReference>
<dbReference type="EMBL" id="KV417287">
    <property type="protein sequence ID" value="KZO95795.1"/>
    <property type="molecule type" value="Genomic_DNA"/>
</dbReference>
<dbReference type="Gene3D" id="3.40.50.1820">
    <property type="entry name" value="alpha/beta hydrolase"/>
    <property type="match status" value="1"/>
</dbReference>
<organism evidence="3 4">
    <name type="scientific">Calocera viscosa (strain TUFC12733)</name>
    <dbReference type="NCBI Taxonomy" id="1330018"/>
    <lineage>
        <taxon>Eukaryota</taxon>
        <taxon>Fungi</taxon>
        <taxon>Dikarya</taxon>
        <taxon>Basidiomycota</taxon>
        <taxon>Agaricomycotina</taxon>
        <taxon>Dacrymycetes</taxon>
        <taxon>Dacrymycetales</taxon>
        <taxon>Dacrymycetaceae</taxon>
        <taxon>Calocera</taxon>
    </lineage>
</organism>
<dbReference type="InterPro" id="IPR013094">
    <property type="entry name" value="AB_hydrolase_3"/>
</dbReference>
<dbReference type="GO" id="GO:0016787">
    <property type="term" value="F:hydrolase activity"/>
    <property type="evidence" value="ECO:0007669"/>
    <property type="project" value="UniProtKB-KW"/>
</dbReference>
<accession>A0A167LL01</accession>
<dbReference type="PANTHER" id="PTHR48081">
    <property type="entry name" value="AB HYDROLASE SUPERFAMILY PROTEIN C4A8.06C"/>
    <property type="match status" value="1"/>
</dbReference>
<evidence type="ECO:0000256" key="1">
    <source>
        <dbReference type="ARBA" id="ARBA00022801"/>
    </source>
</evidence>
<dbReference type="STRING" id="1330018.A0A167LL01"/>
<proteinExistence type="predicted"/>
<evidence type="ECO:0000313" key="4">
    <source>
        <dbReference type="Proteomes" id="UP000076738"/>
    </source>
</evidence>
<gene>
    <name evidence="3" type="ORF">CALVIDRAFT_537776</name>
</gene>
<keyword evidence="1 3" id="KW-0378">Hydrolase</keyword>
<dbReference type="Proteomes" id="UP000076738">
    <property type="component" value="Unassembled WGS sequence"/>
</dbReference>
<dbReference type="InterPro" id="IPR050300">
    <property type="entry name" value="GDXG_lipolytic_enzyme"/>
</dbReference>
<feature type="domain" description="Alpha/beta hydrolase fold-3" evidence="2">
    <location>
        <begin position="41"/>
        <end position="155"/>
    </location>
</feature>
<protein>
    <submittedName>
        <fullName evidence="3">Alpha/beta-hydrolase</fullName>
    </submittedName>
</protein>
<reference evidence="3 4" key="1">
    <citation type="journal article" date="2016" name="Mol. Biol. Evol.">
        <title>Comparative Genomics of Early-Diverging Mushroom-Forming Fungi Provides Insights into the Origins of Lignocellulose Decay Capabilities.</title>
        <authorList>
            <person name="Nagy L.G."/>
            <person name="Riley R."/>
            <person name="Tritt A."/>
            <person name="Adam C."/>
            <person name="Daum C."/>
            <person name="Floudas D."/>
            <person name="Sun H."/>
            <person name="Yadav J.S."/>
            <person name="Pangilinan J."/>
            <person name="Larsson K.H."/>
            <person name="Matsuura K."/>
            <person name="Barry K."/>
            <person name="Labutti K."/>
            <person name="Kuo R."/>
            <person name="Ohm R.A."/>
            <person name="Bhattacharya S.S."/>
            <person name="Shirouzu T."/>
            <person name="Yoshinaga Y."/>
            <person name="Martin F.M."/>
            <person name="Grigoriev I.V."/>
            <person name="Hibbett D.S."/>
        </authorList>
    </citation>
    <scope>NUCLEOTIDE SEQUENCE [LARGE SCALE GENOMIC DNA]</scope>
    <source>
        <strain evidence="3 4">TUFC12733</strain>
    </source>
</reference>
<dbReference type="AlphaFoldDB" id="A0A167LL01"/>
<evidence type="ECO:0000313" key="3">
    <source>
        <dbReference type="EMBL" id="KZO95795.1"/>
    </source>
</evidence>
<dbReference type="Pfam" id="PF07859">
    <property type="entry name" value="Abhydrolase_3"/>
    <property type="match status" value="1"/>
</dbReference>
<name>A0A167LL01_CALVF</name>
<sequence>MSLHELLDVQYDASANAGGSHPQRRLDLFVPATLEGAPALLVYVHGGAWRAGDKSEHAELARKLAGEHKVAVAVVNYRLTLRDPPPDAKDLIAHPMHAMDVLQAIEFLYSWPAEGRRTPKAGEAPRPELPGLGFDPEQLYFIGHSCGAHILATLFLHPPALFDLPPTPAPILKAARGVLLSEGIYNITRLLENFPSYIDFIEPAFGRSTSGESDSKYSIFSANHYDLREGAEHIVWWVVHSVNDDLVDMDQPELMFDSLEVLTEDEGEGLVRKDWDTLSADHYKVVDEPRFSEIVGELLKA</sequence>
<dbReference type="SUPFAM" id="SSF53474">
    <property type="entry name" value="alpha/beta-Hydrolases"/>
    <property type="match status" value="1"/>
</dbReference>
<keyword evidence="4" id="KW-1185">Reference proteome</keyword>
<dbReference type="InterPro" id="IPR029058">
    <property type="entry name" value="AB_hydrolase_fold"/>
</dbReference>
<dbReference type="OrthoDB" id="6495301at2759"/>